<dbReference type="PANTHER" id="PTHR35512">
    <property type="entry name" value="OS11G0550900 PROTEIN"/>
    <property type="match status" value="1"/>
</dbReference>
<evidence type="ECO:0000313" key="2">
    <source>
        <dbReference type="EMBL" id="CAE2264637.1"/>
    </source>
</evidence>
<sequence>MFDVSWGETAVLFGAGFFLVGRRDLPHASRIFGTQVGRIVGLLRGARARADRFTANNELRHLQNELRSGLRELDQVKSELAVAASSGGLIGRGLGKTTSGANRGLRTELGAPLAASAAARASPTTTATPRPAVAPTSVETGSTVANAIASSPSIGGEDYLAAARAAADALPPSGISASPSSNGTSDWKPTLELAPRSHAVAAVAEEEWEKQGIGFRSRAEKGTGIWDNASAASAGDQGAAGMTGGASLVSDLIQQSLIYDQYDRAVREQDEAMDRRAERIREDRQRGKN</sequence>
<accession>A0A7S4JIM1</accession>
<protein>
    <submittedName>
        <fullName evidence="2">Uncharacterized protein</fullName>
    </submittedName>
</protein>
<feature type="compositionally biased region" description="Low complexity" evidence="1">
    <location>
        <begin position="115"/>
        <end position="138"/>
    </location>
</feature>
<name>A0A7S4JIM1_9STRA</name>
<evidence type="ECO:0000256" key="1">
    <source>
        <dbReference type="SAM" id="MobiDB-lite"/>
    </source>
</evidence>
<dbReference type="AlphaFoldDB" id="A0A7S4JIM1"/>
<dbReference type="EMBL" id="HBKQ01041099">
    <property type="protein sequence ID" value="CAE2264637.1"/>
    <property type="molecule type" value="Transcribed_RNA"/>
</dbReference>
<feature type="region of interest" description="Disordered" evidence="1">
    <location>
        <begin position="115"/>
        <end position="139"/>
    </location>
</feature>
<dbReference type="PANTHER" id="PTHR35512:SF1">
    <property type="entry name" value="OS11G0550900 PROTEIN"/>
    <property type="match status" value="1"/>
</dbReference>
<gene>
    <name evidence="2" type="ORF">OAUR00152_LOCUS28341</name>
</gene>
<feature type="region of interest" description="Disordered" evidence="1">
    <location>
        <begin position="268"/>
        <end position="289"/>
    </location>
</feature>
<feature type="region of interest" description="Disordered" evidence="1">
    <location>
        <begin position="171"/>
        <end position="190"/>
    </location>
</feature>
<feature type="compositionally biased region" description="Polar residues" evidence="1">
    <location>
        <begin position="175"/>
        <end position="187"/>
    </location>
</feature>
<reference evidence="2" key="1">
    <citation type="submission" date="2021-01" db="EMBL/GenBank/DDBJ databases">
        <authorList>
            <person name="Corre E."/>
            <person name="Pelletier E."/>
            <person name="Niang G."/>
            <person name="Scheremetjew M."/>
            <person name="Finn R."/>
            <person name="Kale V."/>
            <person name="Holt S."/>
            <person name="Cochrane G."/>
            <person name="Meng A."/>
            <person name="Brown T."/>
            <person name="Cohen L."/>
        </authorList>
    </citation>
    <scope>NUCLEOTIDE SEQUENCE</scope>
    <source>
        <strain evidence="2">Isolate 1302-5</strain>
    </source>
</reference>
<proteinExistence type="predicted"/>
<organism evidence="2">
    <name type="scientific">Odontella aurita</name>
    <dbReference type="NCBI Taxonomy" id="265563"/>
    <lineage>
        <taxon>Eukaryota</taxon>
        <taxon>Sar</taxon>
        <taxon>Stramenopiles</taxon>
        <taxon>Ochrophyta</taxon>
        <taxon>Bacillariophyta</taxon>
        <taxon>Mediophyceae</taxon>
        <taxon>Biddulphiophycidae</taxon>
        <taxon>Eupodiscales</taxon>
        <taxon>Odontellaceae</taxon>
        <taxon>Odontella</taxon>
    </lineage>
</organism>